<dbReference type="RefSeq" id="WP_188668724.1">
    <property type="nucleotide sequence ID" value="NZ_BMJI01000018.1"/>
</dbReference>
<sequence length="326" mass="34004">MQELMGRVTSLDPSVSQSLKVISYFDALVAGGVNLETLVRGAAALSGTVAGMSAPDGTIRVESSGRRLTDEPEPSPAGAWDGVDVDDAARVWLEREGDAHVNDSLVLERLALAVASVRARRLVLPDNALETVVDASRSVAERAAATTRLRLGPSTRVRAVAVAPDVQAPGPSALIATAYGVVRVWIGTARTEIRGGGLGRLGSGIELAASWRTALAAYRLTDAQSPVVDAEALGALLDAVLAVEAQAGELSDVRALAALDPHTRSVLATLAHAESVRSAAASMGMHHSTLQSRHEAFSRDLGYDPRTPVGRARFEVASMLLRLSAG</sequence>
<dbReference type="EMBL" id="BMJI01000018">
    <property type="protein sequence ID" value="GGC96678.1"/>
    <property type="molecule type" value="Genomic_DNA"/>
</dbReference>
<reference evidence="2" key="1">
    <citation type="journal article" date="2019" name="Int. J. Syst. Evol. Microbiol.">
        <title>The Global Catalogue of Microorganisms (GCM) 10K type strain sequencing project: providing services to taxonomists for standard genome sequencing and annotation.</title>
        <authorList>
            <consortium name="The Broad Institute Genomics Platform"/>
            <consortium name="The Broad Institute Genome Sequencing Center for Infectious Disease"/>
            <person name="Wu L."/>
            <person name="Ma J."/>
        </authorList>
    </citation>
    <scope>NUCLEOTIDE SEQUENCE [LARGE SCALE GENOMIC DNA]</scope>
    <source>
        <strain evidence="2">CGMCC 1.15480</strain>
    </source>
</reference>
<gene>
    <name evidence="1" type="ORF">GCM10011512_24620</name>
</gene>
<proteinExistence type="predicted"/>
<dbReference type="Proteomes" id="UP000597761">
    <property type="component" value="Unassembled WGS sequence"/>
</dbReference>
<comment type="caution">
    <text evidence="1">The sequence shown here is derived from an EMBL/GenBank/DDBJ whole genome shotgun (WGS) entry which is preliminary data.</text>
</comment>
<accession>A0ABQ1PGE9</accession>
<organism evidence="1 2">
    <name type="scientific">Tersicoccus solisilvae</name>
    <dbReference type="NCBI Taxonomy" id="1882339"/>
    <lineage>
        <taxon>Bacteria</taxon>
        <taxon>Bacillati</taxon>
        <taxon>Actinomycetota</taxon>
        <taxon>Actinomycetes</taxon>
        <taxon>Micrococcales</taxon>
        <taxon>Micrococcaceae</taxon>
        <taxon>Tersicoccus</taxon>
    </lineage>
</organism>
<evidence type="ECO:0008006" key="3">
    <source>
        <dbReference type="Google" id="ProtNLM"/>
    </source>
</evidence>
<name>A0ABQ1PGE9_9MICC</name>
<evidence type="ECO:0000313" key="2">
    <source>
        <dbReference type="Proteomes" id="UP000597761"/>
    </source>
</evidence>
<evidence type="ECO:0000313" key="1">
    <source>
        <dbReference type="EMBL" id="GGC96678.1"/>
    </source>
</evidence>
<protein>
    <recommendedName>
        <fullName evidence="3">PucR C-terminal helix-turn-helix domain-containing protein</fullName>
    </recommendedName>
</protein>
<dbReference type="InterPro" id="IPR042070">
    <property type="entry name" value="PucR_C-HTH_sf"/>
</dbReference>
<keyword evidence="2" id="KW-1185">Reference proteome</keyword>
<dbReference type="Gene3D" id="1.10.10.2840">
    <property type="entry name" value="PucR C-terminal helix-turn-helix domain"/>
    <property type="match status" value="1"/>
</dbReference>